<feature type="transmembrane region" description="Helical" evidence="10">
    <location>
        <begin position="71"/>
        <end position="90"/>
    </location>
</feature>
<evidence type="ECO:0000313" key="15">
    <source>
        <dbReference type="Proteomes" id="UP000886520"/>
    </source>
</evidence>
<comment type="subcellular location">
    <subcellularLocation>
        <location evidence="1 10">Membrane</location>
        <topology evidence="1 10">Multi-pass membrane protein</topology>
    </subcellularLocation>
</comment>
<feature type="transmembrane region" description="Helical" evidence="10">
    <location>
        <begin position="328"/>
        <end position="348"/>
    </location>
</feature>
<comment type="caution">
    <text evidence="14">The sequence shown here is derived from an EMBL/GenBank/DDBJ whole genome shotgun (WGS) entry which is preliminary data.</text>
</comment>
<evidence type="ECO:0000256" key="11">
    <source>
        <dbReference type="SAM" id="MobiDB-lite"/>
    </source>
</evidence>
<feature type="domain" description="K+ potassium transporter integral membrane" evidence="12">
    <location>
        <begin position="38"/>
        <end position="546"/>
    </location>
</feature>
<evidence type="ECO:0000256" key="3">
    <source>
        <dbReference type="ARBA" id="ARBA00022448"/>
    </source>
</evidence>
<feature type="transmembrane region" description="Helical" evidence="10">
    <location>
        <begin position="212"/>
        <end position="234"/>
    </location>
</feature>
<dbReference type="Pfam" id="PF22776">
    <property type="entry name" value="K_trans_C"/>
    <property type="match status" value="1"/>
</dbReference>
<dbReference type="InterPro" id="IPR053952">
    <property type="entry name" value="K_trans_C"/>
</dbReference>
<reference evidence="14" key="1">
    <citation type="submission" date="2021-01" db="EMBL/GenBank/DDBJ databases">
        <title>Adiantum capillus-veneris genome.</title>
        <authorList>
            <person name="Fang Y."/>
            <person name="Liao Q."/>
        </authorList>
    </citation>
    <scope>NUCLEOTIDE SEQUENCE</scope>
    <source>
        <strain evidence="14">H3</strain>
        <tissue evidence="14">Leaf</tissue>
    </source>
</reference>
<keyword evidence="6 10" id="KW-0630">Potassium</keyword>
<keyword evidence="7 10" id="KW-1133">Transmembrane helix</keyword>
<feature type="region of interest" description="Disordered" evidence="11">
    <location>
        <begin position="705"/>
        <end position="751"/>
    </location>
</feature>
<evidence type="ECO:0000256" key="5">
    <source>
        <dbReference type="ARBA" id="ARBA00022692"/>
    </source>
</evidence>
<keyword evidence="9 10" id="KW-0472">Membrane</keyword>
<evidence type="ECO:0000256" key="7">
    <source>
        <dbReference type="ARBA" id="ARBA00022989"/>
    </source>
</evidence>
<dbReference type="NCBIfam" id="TIGR00794">
    <property type="entry name" value="kup"/>
    <property type="match status" value="1"/>
</dbReference>
<keyword evidence="15" id="KW-1185">Reference proteome</keyword>
<dbReference type="GO" id="GO:0016020">
    <property type="term" value="C:membrane"/>
    <property type="evidence" value="ECO:0007669"/>
    <property type="project" value="UniProtKB-SubCell"/>
</dbReference>
<evidence type="ECO:0000256" key="1">
    <source>
        <dbReference type="ARBA" id="ARBA00004141"/>
    </source>
</evidence>
<dbReference type="PANTHER" id="PTHR30540">
    <property type="entry name" value="OSMOTIC STRESS POTASSIUM TRANSPORTER"/>
    <property type="match status" value="1"/>
</dbReference>
<dbReference type="AlphaFoldDB" id="A0A9D4ZSL1"/>
<dbReference type="PANTHER" id="PTHR30540:SF83">
    <property type="entry name" value="K+ POTASSIUM TRANSPORTER"/>
    <property type="match status" value="1"/>
</dbReference>
<dbReference type="Pfam" id="PF02705">
    <property type="entry name" value="K_trans"/>
    <property type="match status" value="1"/>
</dbReference>
<evidence type="ECO:0000256" key="2">
    <source>
        <dbReference type="ARBA" id="ARBA00008440"/>
    </source>
</evidence>
<name>A0A9D4ZSL1_ADICA</name>
<protein>
    <recommendedName>
        <fullName evidence="10">Potassium transporter</fullName>
    </recommendedName>
</protein>
<sequence length="831" mass="91227">MASSQQHLSLEASRLPSSAGDGHGHGRHDSSWSAFTLLAFQSIGVVFGDVGTSPLYVFSSTFTPSFPPTHSHIQGALSLIFWTLLLLPLIKYTIVMRANDHGNGGTFALYSLICRHARVSQLPHHHADDDNHHHAHEDLSVYSTSRKSPPDRTSASRRSRRASTIKRFLERNSIAKHLLLVLTLLGTCSVIGDGTLTPAISVLSAVDGIQVLIPSLSTNAVAGISILILVFLFSLQRYGTAKVGGLFAPIVLLWFFSIFSVGVYNIVKNADSWWMLLLSVMDPRHIFWYFRDGGKAAWISLGGIVLCITGTEAMFADLGHFSAASIQAALRFVVAPSLLAAYIGQGAYLMKFPEDVSHAFYKSIPSGAFIFVFIVAVAAAVIASQAMISATFSIVQQSHALGCFPHVKVVHTSSHVSGQVYVPEVNWILMALCIAITGGFKTTTLIGNAYGIVVIAVMLISTLLLSLIMLLIWETPIYLVLPFALTFASLEGMYFSSNLYKFVEGGFIPVAFASFLLIIMLVWHCVSMKKYQYEAKHTLPAEEVLQSMRTTLDDYAVVPGVGLVYTHQIRGVPPIYHHFIDNVHAVHAVVVLVTIKVLPVARVPEEQRFLVRKVGVVNGTDGKPLHVMYRCVARYGYMEGSRREKKIKNSDTKVSFEEALMESLKDFISLQSMQSRMKAINGVGDDGQSVVSVEVEEYDSIEVVVDDEKTETAEGGSSSDQTSTLYESPVSTNGDDFSGESKATSDEDDDELSEIAKREINWLEASQKRGGITYLLGHADVKAAPGAFWFKRIVVNMIYDIIRRVCRENSVSQGPIPESNRLLKVGMVYEI</sequence>
<feature type="transmembrane region" description="Helical" evidence="10">
    <location>
        <begin position="425"/>
        <end position="443"/>
    </location>
</feature>
<feature type="region of interest" description="Disordered" evidence="11">
    <location>
        <begin position="139"/>
        <end position="159"/>
    </location>
</feature>
<feature type="transmembrane region" description="Helical" evidence="10">
    <location>
        <begin position="174"/>
        <end position="192"/>
    </location>
</feature>
<evidence type="ECO:0000256" key="4">
    <source>
        <dbReference type="ARBA" id="ARBA00022538"/>
    </source>
</evidence>
<keyword evidence="4 10" id="KW-0633">Potassium transport</keyword>
<comment type="function">
    <text evidence="10">Potassium transporter.</text>
</comment>
<dbReference type="InterPro" id="IPR003855">
    <property type="entry name" value="K+_transporter"/>
</dbReference>
<feature type="transmembrane region" description="Helical" evidence="10">
    <location>
        <begin position="368"/>
        <end position="388"/>
    </location>
</feature>
<feature type="transmembrane region" description="Helical" evidence="10">
    <location>
        <begin position="449"/>
        <end position="470"/>
    </location>
</feature>
<evidence type="ECO:0000259" key="13">
    <source>
        <dbReference type="Pfam" id="PF22776"/>
    </source>
</evidence>
<evidence type="ECO:0000256" key="8">
    <source>
        <dbReference type="ARBA" id="ARBA00023065"/>
    </source>
</evidence>
<feature type="transmembrane region" description="Helical" evidence="10">
    <location>
        <begin position="296"/>
        <end position="316"/>
    </location>
</feature>
<dbReference type="EMBL" id="JABFUD020000002">
    <property type="protein sequence ID" value="KAI5083755.1"/>
    <property type="molecule type" value="Genomic_DNA"/>
</dbReference>
<evidence type="ECO:0000259" key="12">
    <source>
        <dbReference type="Pfam" id="PF02705"/>
    </source>
</evidence>
<dbReference type="InterPro" id="IPR053951">
    <property type="entry name" value="K_trans_N"/>
</dbReference>
<feature type="domain" description="K+ potassium transporter C-terminal" evidence="13">
    <location>
        <begin position="559"/>
        <end position="831"/>
    </location>
</feature>
<keyword evidence="5 10" id="KW-0812">Transmembrane</keyword>
<accession>A0A9D4ZSL1</accession>
<keyword evidence="8 10" id="KW-0406">Ion transport</keyword>
<feature type="compositionally biased region" description="Polar residues" evidence="11">
    <location>
        <begin position="715"/>
        <end position="735"/>
    </location>
</feature>
<proteinExistence type="inferred from homology"/>
<feature type="transmembrane region" description="Helical" evidence="10">
    <location>
        <begin position="507"/>
        <end position="526"/>
    </location>
</feature>
<dbReference type="GO" id="GO:0015079">
    <property type="term" value="F:potassium ion transmembrane transporter activity"/>
    <property type="evidence" value="ECO:0007669"/>
    <property type="project" value="UniProtKB-UniRule"/>
</dbReference>
<feature type="transmembrane region" description="Helical" evidence="10">
    <location>
        <begin position="246"/>
        <end position="267"/>
    </location>
</feature>
<evidence type="ECO:0000256" key="10">
    <source>
        <dbReference type="RuleBase" id="RU321113"/>
    </source>
</evidence>
<organism evidence="14 15">
    <name type="scientific">Adiantum capillus-veneris</name>
    <name type="common">Maidenhair fern</name>
    <dbReference type="NCBI Taxonomy" id="13818"/>
    <lineage>
        <taxon>Eukaryota</taxon>
        <taxon>Viridiplantae</taxon>
        <taxon>Streptophyta</taxon>
        <taxon>Embryophyta</taxon>
        <taxon>Tracheophyta</taxon>
        <taxon>Polypodiopsida</taxon>
        <taxon>Polypodiidae</taxon>
        <taxon>Polypodiales</taxon>
        <taxon>Pteridineae</taxon>
        <taxon>Pteridaceae</taxon>
        <taxon>Vittarioideae</taxon>
        <taxon>Adiantum</taxon>
    </lineage>
</organism>
<gene>
    <name evidence="14" type="ORF">GOP47_0003498</name>
</gene>
<feature type="transmembrane region" description="Helical" evidence="10">
    <location>
        <begin position="32"/>
        <end position="51"/>
    </location>
</feature>
<evidence type="ECO:0000313" key="14">
    <source>
        <dbReference type="EMBL" id="KAI5083755.1"/>
    </source>
</evidence>
<comment type="similarity">
    <text evidence="2 10">Belongs to the HAK/KUP transporter (TC 2.A.72.3) family.</text>
</comment>
<dbReference type="Proteomes" id="UP000886520">
    <property type="component" value="Chromosome 3"/>
</dbReference>
<keyword evidence="3" id="KW-0813">Transport</keyword>
<evidence type="ECO:0000256" key="9">
    <source>
        <dbReference type="ARBA" id="ARBA00023136"/>
    </source>
</evidence>
<dbReference type="OrthoDB" id="5590945at2759"/>
<feature type="transmembrane region" description="Helical" evidence="10">
    <location>
        <begin position="477"/>
        <end position="495"/>
    </location>
</feature>
<evidence type="ECO:0000256" key="6">
    <source>
        <dbReference type="ARBA" id="ARBA00022958"/>
    </source>
</evidence>